<evidence type="ECO:0000256" key="1">
    <source>
        <dbReference type="SAM" id="MobiDB-lite"/>
    </source>
</evidence>
<gene>
    <name evidence="2" type="ORF">D9613_012862</name>
</gene>
<proteinExistence type="predicted"/>
<feature type="region of interest" description="Disordered" evidence="1">
    <location>
        <begin position="308"/>
        <end position="351"/>
    </location>
</feature>
<reference evidence="2 3" key="1">
    <citation type="submission" date="2019-12" db="EMBL/GenBank/DDBJ databases">
        <authorList>
            <person name="Floudas D."/>
            <person name="Bentzer J."/>
            <person name="Ahren D."/>
            <person name="Johansson T."/>
            <person name="Persson P."/>
            <person name="Tunlid A."/>
        </authorList>
    </citation>
    <scope>NUCLEOTIDE SEQUENCE [LARGE SCALE GENOMIC DNA]</scope>
    <source>
        <strain evidence="2 3">CBS 102.39</strain>
    </source>
</reference>
<name>A0A8H4QV11_9AGAR</name>
<evidence type="ECO:0000313" key="2">
    <source>
        <dbReference type="EMBL" id="KAF4618020.1"/>
    </source>
</evidence>
<dbReference type="Proteomes" id="UP000521872">
    <property type="component" value="Unassembled WGS sequence"/>
</dbReference>
<evidence type="ECO:0000313" key="3">
    <source>
        <dbReference type="Proteomes" id="UP000521872"/>
    </source>
</evidence>
<organism evidence="2 3">
    <name type="scientific">Agrocybe pediades</name>
    <dbReference type="NCBI Taxonomy" id="84607"/>
    <lineage>
        <taxon>Eukaryota</taxon>
        <taxon>Fungi</taxon>
        <taxon>Dikarya</taxon>
        <taxon>Basidiomycota</taxon>
        <taxon>Agaricomycotina</taxon>
        <taxon>Agaricomycetes</taxon>
        <taxon>Agaricomycetidae</taxon>
        <taxon>Agaricales</taxon>
        <taxon>Agaricineae</taxon>
        <taxon>Strophariaceae</taxon>
        <taxon>Agrocybe</taxon>
    </lineage>
</organism>
<dbReference type="EMBL" id="JAACJL010000020">
    <property type="protein sequence ID" value="KAF4618020.1"/>
    <property type="molecule type" value="Genomic_DNA"/>
</dbReference>
<comment type="caution">
    <text evidence="2">The sequence shown here is derived from an EMBL/GenBank/DDBJ whole genome shotgun (WGS) entry which is preliminary data.</text>
</comment>
<accession>A0A8H4QV11</accession>
<sequence>MDAGLSDFYHATQSKVYASVDRTRGRVTLVDGTYFFSPNCSRDMHSPPSMAKNLPDQINSAKESVESLHQPRWWSEEFVHLAFLDMSSVETGGFGWALHNQPSYKQGKDGFYYSDPQNILRMNRLQHDLRSAAKELLSTTGSPSPPEIIDNALHCTTRSRDSADVRRDNRRSREWFAYWLCRLSYAIAVIDSINFTKGVKHGADPNLGWFQHMADNSWHQAFLASVQTICTNFSFFTKRVGVILNLDEPLLNQFSVHWFCKYNIPVWFPYTPRTQRLRSVSPYVDSVSPSIEQLQAATPLIVHKPVSSFPDSRKKTSEFIRVPKAPSPERWSDDFPGHPATPPVSSPERWSDDFQARPATPLPATLDKQQEPVTFPPIQLSSEILEDNAERRGTDDMDIDVNVEVEREPAPSRPAVQPYVEFFKRMEERSRHIEEAESDEDKKRRLQRAKSGGLSKAKVYVWRKDHNDVYVRESVSKRFHQDTLCEYAEAQVRYNSFLNEYDCCSDFGEWEDEEIEDREAIYSHDYNQAETYHVPLASTSTTTIESQMDTRELHGEESIHGALEPGTIALQEVETLESIYILSEFMGFVPPVSPQHPASNFSWTAQDLKKYGFMIGTQQLEADFPESPFSAHARLFLEKMSSTDHASFPTPLEWDIYKECRAPVANSFWLRRVRILKRHDTGNNVYMFDADAEATLQWTIAVEDPAAALMACRWTGKDTDYELCRSLLGRGVAFRMLSPLSSHVPIAVESVPLIQRPLRLSGYQFSQYDYAAYVRERDAMFTDQNVVRRALKTGGIIWRLAVHLSFSTVLDGKPALADGTVKYVDEEDNGFFDDICTEEEMDKICGAYTCMQAHRAEAQIKMWWPTDKIWRTNTKFPFWTEVQERWFQDRHAGFEAGKAFPLTPTEYRDKLRRNSHLARISSKLNVKSREFMLNIARGGL</sequence>
<keyword evidence="3" id="KW-1185">Reference proteome</keyword>
<protein>
    <submittedName>
        <fullName evidence="2">Uncharacterized protein</fullName>
    </submittedName>
</protein>
<dbReference type="AlphaFoldDB" id="A0A8H4QV11"/>